<dbReference type="PROSITE" id="PS50995">
    <property type="entry name" value="HTH_MARR_2"/>
    <property type="match status" value="1"/>
</dbReference>
<dbReference type="GO" id="GO:0006950">
    <property type="term" value="P:response to stress"/>
    <property type="evidence" value="ECO:0007669"/>
    <property type="project" value="TreeGrafter"/>
</dbReference>
<protein>
    <submittedName>
        <fullName evidence="7">Organic hydroperoxide resistance transcriptional regulator</fullName>
    </submittedName>
</protein>
<dbReference type="AlphaFoldDB" id="A0A212J0U8"/>
<keyword evidence="4" id="KW-0238">DNA-binding</keyword>
<dbReference type="GO" id="GO:0003700">
    <property type="term" value="F:DNA-binding transcription factor activity"/>
    <property type="evidence" value="ECO:0007669"/>
    <property type="project" value="InterPro"/>
</dbReference>
<organism evidence="7">
    <name type="scientific">uncultured Eubacteriales bacterium</name>
    <dbReference type="NCBI Taxonomy" id="172733"/>
    <lineage>
        <taxon>Bacteria</taxon>
        <taxon>Bacillati</taxon>
        <taxon>Bacillota</taxon>
        <taxon>Clostridia</taxon>
        <taxon>Eubacteriales</taxon>
        <taxon>environmental samples</taxon>
    </lineage>
</organism>
<dbReference type="FunFam" id="1.10.10.10:FF:000163">
    <property type="entry name" value="MarR family transcriptional regulator"/>
    <property type="match status" value="1"/>
</dbReference>
<dbReference type="SUPFAM" id="SSF46785">
    <property type="entry name" value="Winged helix' DNA-binding domain"/>
    <property type="match status" value="1"/>
</dbReference>
<keyword evidence="5" id="KW-0804">Transcription</keyword>
<keyword evidence="3" id="KW-0805">Transcription regulation</keyword>
<reference evidence="7" key="1">
    <citation type="submission" date="2016-04" db="EMBL/GenBank/DDBJ databases">
        <authorList>
            <person name="Evans L.H."/>
            <person name="Alamgir A."/>
            <person name="Owens N."/>
            <person name="Weber N.D."/>
            <person name="Virtaneva K."/>
            <person name="Barbian K."/>
            <person name="Babar A."/>
            <person name="Rosenke K."/>
        </authorList>
    </citation>
    <scope>NUCLEOTIDE SEQUENCE</scope>
    <source>
        <strain evidence="7">86</strain>
    </source>
</reference>
<keyword evidence="2" id="KW-0963">Cytoplasm</keyword>
<evidence type="ECO:0000256" key="1">
    <source>
        <dbReference type="ARBA" id="ARBA00004496"/>
    </source>
</evidence>
<dbReference type="InterPro" id="IPR036390">
    <property type="entry name" value="WH_DNA-bd_sf"/>
</dbReference>
<evidence type="ECO:0000256" key="4">
    <source>
        <dbReference type="ARBA" id="ARBA00023125"/>
    </source>
</evidence>
<dbReference type="Pfam" id="PF22381">
    <property type="entry name" value="Staph_reg_Sar_Rot"/>
    <property type="match status" value="1"/>
</dbReference>
<proteinExistence type="predicted"/>
<evidence type="ECO:0000313" key="7">
    <source>
        <dbReference type="EMBL" id="SBV93061.1"/>
    </source>
</evidence>
<evidence type="ECO:0000259" key="6">
    <source>
        <dbReference type="PROSITE" id="PS50995"/>
    </source>
</evidence>
<dbReference type="PANTHER" id="PTHR33164:SF5">
    <property type="entry name" value="ORGANIC HYDROPEROXIDE RESISTANCE TRANSCRIPTIONAL REGULATOR"/>
    <property type="match status" value="1"/>
</dbReference>
<evidence type="ECO:0000256" key="3">
    <source>
        <dbReference type="ARBA" id="ARBA00023015"/>
    </source>
</evidence>
<dbReference type="InterPro" id="IPR055166">
    <property type="entry name" value="Transc_reg_Sar_Rot_HTH"/>
</dbReference>
<dbReference type="GO" id="GO:0005737">
    <property type="term" value="C:cytoplasm"/>
    <property type="evidence" value="ECO:0007669"/>
    <property type="project" value="UniProtKB-SubCell"/>
</dbReference>
<dbReference type="GO" id="GO:0003677">
    <property type="term" value="F:DNA binding"/>
    <property type="evidence" value="ECO:0007669"/>
    <property type="project" value="UniProtKB-KW"/>
</dbReference>
<comment type="subcellular location">
    <subcellularLocation>
        <location evidence="1">Cytoplasm</location>
    </subcellularLocation>
</comment>
<dbReference type="SMART" id="SM00347">
    <property type="entry name" value="HTH_MARR"/>
    <property type="match status" value="1"/>
</dbReference>
<name>A0A212J0U8_9FIRM</name>
<accession>A0A212J0U8</accession>
<dbReference type="PRINTS" id="PR00598">
    <property type="entry name" value="HTHMARR"/>
</dbReference>
<sequence>MAFGERAPMDDQALRLESQLCFPLYAASKEVVARYKPLLDKLDLTYTQYITMMVLWEHKSVGVKELGRHLYLDSGTLTPLLKRLESKGFVRRERSSDDERAVNITITEAGEGLKEKATEVPAKMASCMPLSAEEARTLYTLLYKLLERMGEVDLPEDGR</sequence>
<dbReference type="InterPro" id="IPR039422">
    <property type="entry name" value="MarR/SlyA-like"/>
</dbReference>
<dbReference type="InterPro" id="IPR036388">
    <property type="entry name" value="WH-like_DNA-bd_sf"/>
</dbReference>
<dbReference type="PANTHER" id="PTHR33164">
    <property type="entry name" value="TRANSCRIPTIONAL REGULATOR, MARR FAMILY"/>
    <property type="match status" value="1"/>
</dbReference>
<dbReference type="EMBL" id="FLUN01000001">
    <property type="protein sequence ID" value="SBV93061.1"/>
    <property type="molecule type" value="Genomic_DNA"/>
</dbReference>
<feature type="domain" description="HTH marR-type" evidence="6">
    <location>
        <begin position="17"/>
        <end position="147"/>
    </location>
</feature>
<evidence type="ECO:0000256" key="5">
    <source>
        <dbReference type="ARBA" id="ARBA00023163"/>
    </source>
</evidence>
<dbReference type="Gene3D" id="1.10.10.10">
    <property type="entry name" value="Winged helix-like DNA-binding domain superfamily/Winged helix DNA-binding domain"/>
    <property type="match status" value="1"/>
</dbReference>
<gene>
    <name evidence="7" type="primary">ohrR</name>
    <name evidence="7" type="ORF">KL86CLO1_10330</name>
</gene>
<evidence type="ECO:0000256" key="2">
    <source>
        <dbReference type="ARBA" id="ARBA00022490"/>
    </source>
</evidence>
<dbReference type="InterPro" id="IPR000835">
    <property type="entry name" value="HTH_MarR-typ"/>
</dbReference>